<dbReference type="GO" id="GO:0030246">
    <property type="term" value="F:carbohydrate binding"/>
    <property type="evidence" value="ECO:0007669"/>
    <property type="project" value="InterPro"/>
</dbReference>
<comment type="subcellular location">
    <subcellularLocation>
        <location evidence="7">Cell outer membrane</location>
    </subcellularLocation>
    <subcellularLocation>
        <location evidence="1">Membrane</location>
    </subcellularLocation>
</comment>
<dbReference type="InterPro" id="IPR005644">
    <property type="entry name" value="NolW-like"/>
</dbReference>
<gene>
    <name evidence="11" type="ORF">EBAPG3_003460</name>
</gene>
<dbReference type="Pfam" id="PF00263">
    <property type="entry name" value="Secretin"/>
    <property type="match status" value="1"/>
</dbReference>
<dbReference type="PROSITE" id="PS51257">
    <property type="entry name" value="PROKAR_LIPOPROTEIN"/>
    <property type="match status" value="1"/>
</dbReference>
<dbReference type="eggNOG" id="COG3063">
    <property type="taxonomic scope" value="Bacteria"/>
</dbReference>
<keyword evidence="4" id="KW-0472">Membrane</keyword>
<evidence type="ECO:0000256" key="3">
    <source>
        <dbReference type="ARBA" id="ARBA00022729"/>
    </source>
</evidence>
<dbReference type="InterPro" id="IPR008965">
    <property type="entry name" value="CBM2/CBM3_carb-bd_dom_sf"/>
</dbReference>
<dbReference type="Pfam" id="PF03958">
    <property type="entry name" value="Secretin_N"/>
    <property type="match status" value="1"/>
</dbReference>
<evidence type="ECO:0000256" key="2">
    <source>
        <dbReference type="ARBA" id="ARBA00022448"/>
    </source>
</evidence>
<proteinExistence type="inferred from homology"/>
<comment type="similarity">
    <text evidence="6">Belongs to the bacterial secretin family.</text>
</comment>
<evidence type="ECO:0000313" key="12">
    <source>
        <dbReference type="Proteomes" id="UP000012179"/>
    </source>
</evidence>
<dbReference type="GO" id="GO:0015627">
    <property type="term" value="C:type II protein secretion system complex"/>
    <property type="evidence" value="ECO:0007669"/>
    <property type="project" value="TreeGrafter"/>
</dbReference>
<dbReference type="PANTHER" id="PTHR30332:SF17">
    <property type="entry name" value="TYPE IV PILIATION SYSTEM PROTEIN DR_0774-RELATED"/>
    <property type="match status" value="1"/>
</dbReference>
<evidence type="ECO:0000256" key="5">
    <source>
        <dbReference type="ARBA" id="ARBA00023237"/>
    </source>
</evidence>
<dbReference type="eggNOG" id="COG4796">
    <property type="taxonomic scope" value="Bacteria"/>
</dbReference>
<feature type="compositionally biased region" description="Basic and acidic residues" evidence="8">
    <location>
        <begin position="619"/>
        <end position="633"/>
    </location>
</feature>
<dbReference type="Gene3D" id="1.25.40.10">
    <property type="entry name" value="Tetratricopeptide repeat domain"/>
    <property type="match status" value="1"/>
</dbReference>
<organism evidence="11 12">
    <name type="scientific">Nitrosospira lacus</name>
    <dbReference type="NCBI Taxonomy" id="1288494"/>
    <lineage>
        <taxon>Bacteria</taxon>
        <taxon>Pseudomonadati</taxon>
        <taxon>Pseudomonadota</taxon>
        <taxon>Betaproteobacteria</taxon>
        <taxon>Nitrosomonadales</taxon>
        <taxon>Nitrosomonadaceae</taxon>
        <taxon>Nitrosospira</taxon>
    </lineage>
</organism>
<dbReference type="Gene3D" id="2.60.40.680">
    <property type="match status" value="1"/>
</dbReference>
<dbReference type="PANTHER" id="PTHR30332">
    <property type="entry name" value="PROBABLE GENERAL SECRETION PATHWAY PROTEIN D"/>
    <property type="match status" value="1"/>
</dbReference>
<evidence type="ECO:0000313" key="11">
    <source>
        <dbReference type="EMBL" id="ARO86899.1"/>
    </source>
</evidence>
<dbReference type="EMBL" id="CP021106">
    <property type="protein sequence ID" value="ARO86899.1"/>
    <property type="molecule type" value="Genomic_DNA"/>
</dbReference>
<dbReference type="InterPro" id="IPR011990">
    <property type="entry name" value="TPR-like_helical_dom_sf"/>
</dbReference>
<accession>A0A1W6SM66</accession>
<dbReference type="SUPFAM" id="SSF48452">
    <property type="entry name" value="TPR-like"/>
    <property type="match status" value="1"/>
</dbReference>
<dbReference type="SUPFAM" id="SSF49384">
    <property type="entry name" value="Carbohydrate-binding domain"/>
    <property type="match status" value="1"/>
</dbReference>
<reference evidence="11 12" key="1">
    <citation type="journal article" date="2015" name="Int. J. Syst. Evol. Microbiol.">
        <title>Nitrosospira lacus sp. nov., a psychrotolerant, ammonia-oxidizing bacterium from sandy lake sediment.</title>
        <authorList>
            <person name="Urakawa H."/>
            <person name="Garcia J.C."/>
            <person name="Nielsen J.L."/>
            <person name="Le V.Q."/>
            <person name="Kozlowski J.A."/>
            <person name="Stein L.Y."/>
            <person name="Lim C.K."/>
            <person name="Pommerening-Roser A."/>
            <person name="Martens-Habbena W."/>
            <person name="Stahl D.A."/>
            <person name="Klotz M.G."/>
        </authorList>
    </citation>
    <scope>NUCLEOTIDE SEQUENCE [LARGE SCALE GENOMIC DNA]</scope>
    <source>
        <strain evidence="11 12">APG3</strain>
    </source>
</reference>
<dbReference type="Gene3D" id="3.30.1370.120">
    <property type="match status" value="1"/>
</dbReference>
<dbReference type="InterPro" id="IPR011662">
    <property type="entry name" value="Secretin/TonB_short_N"/>
</dbReference>
<dbReference type="RefSeq" id="WP_004181060.1">
    <property type="nucleotide sequence ID" value="NZ_CP021106.3"/>
</dbReference>
<name>A0A1W6SM66_9PROT</name>
<evidence type="ECO:0000256" key="1">
    <source>
        <dbReference type="ARBA" id="ARBA00004370"/>
    </source>
</evidence>
<dbReference type="CDD" id="cd08547">
    <property type="entry name" value="Type_II_cohesin"/>
    <property type="match status" value="1"/>
</dbReference>
<protein>
    <submittedName>
        <fullName evidence="11">Type II and III secretion system protein</fullName>
    </submittedName>
</protein>
<dbReference type="GO" id="GO:0009306">
    <property type="term" value="P:protein secretion"/>
    <property type="evidence" value="ECO:0007669"/>
    <property type="project" value="InterPro"/>
</dbReference>
<evidence type="ECO:0000256" key="7">
    <source>
        <dbReference type="RuleBase" id="RU004004"/>
    </source>
</evidence>
<dbReference type="OrthoDB" id="9775455at2"/>
<dbReference type="InterPro" id="IPR004846">
    <property type="entry name" value="T2SS/T3SS_dom"/>
</dbReference>
<evidence type="ECO:0000259" key="10">
    <source>
        <dbReference type="SMART" id="SM00965"/>
    </source>
</evidence>
<keyword evidence="12" id="KW-1185">Reference proteome</keyword>
<evidence type="ECO:0000256" key="9">
    <source>
        <dbReference type="SAM" id="SignalP"/>
    </source>
</evidence>
<sequence>MKTGKYILIVMIPALFAGCAANKAFVEGKQLIAEGKMDSGLASLEKAAREEPDNLEIRTVLARQREAVAGRILAEAQNARSSGDLDAAERGYRNVLELNQRNERAQVGLAAIEMDRRHIEVLKHAETLLERNDYPAAEAGIRSVLQENPMQRDARRLIKQLTELELRDGAMEPPLLKTGFKQPITLEFRDTGLKSIFEIMARTAGINFVFDKDVKQDTKTTVFLRNTHIEDVFKLLLMTNQLTHKVLNENSVLIYPNTPAKQKEYQELAVRSFYVANVDVKQMVAMVKGLVKTKDIHVDEALNLFIMKDTPDAIRLVERLVTLNDLADPEVMLEVEVLEIGRNKLLNLGLQYPDKINVNMLNAGATAAGIPAGFEISSAGVNRNGSNLDKLTGFIANPALIVNLKQQDGVINVLANPRIRVKNREKAKILIGDKVPVVTTTATANVGVASSVSYLDVGLKLDVESTVSLQDEVSMKVSLEVSNIVKEVPIANGGLAYQVGTRTATTTLALRDGETQVLAGLISDDERITFTKVPGLGDLPWVGRLFLSQNLTRNKTEIALLITPRILRNISRRAKTDSEFHFGTENTVGMLPVKIGKVAARSLAISSTPTGGMAVPQRDIPRPPLSDESRPARDATPQAAPPVLTLIAPEQVVPGKDFSVSVSLAGAENLPAAELELSYDATQLEALGEGEKSGTRQLKLGKGGGVVDVAFKVIAQKPGTAQVSVKGLAFQGDSENPSPEVILPPAANIEIR</sequence>
<dbReference type="SMART" id="SM00965">
    <property type="entry name" value="STN"/>
    <property type="match status" value="1"/>
</dbReference>
<keyword evidence="2 7" id="KW-0813">Transport</keyword>
<dbReference type="AlphaFoldDB" id="A0A1W6SM66"/>
<dbReference type="Pfam" id="PF07660">
    <property type="entry name" value="STN"/>
    <property type="match status" value="1"/>
</dbReference>
<keyword evidence="5" id="KW-0998">Cell outer membrane</keyword>
<dbReference type="InterPro" id="IPR001775">
    <property type="entry name" value="GspD/PilQ"/>
</dbReference>
<evidence type="ECO:0000256" key="6">
    <source>
        <dbReference type="RuleBase" id="RU004003"/>
    </source>
</evidence>
<dbReference type="PRINTS" id="PR01032">
    <property type="entry name" value="PHAGEIV"/>
</dbReference>
<feature type="chain" id="PRO_5010860007" evidence="9">
    <location>
        <begin position="24"/>
        <end position="752"/>
    </location>
</feature>
<dbReference type="KEGG" id="nlc:EBAPG3_003460"/>
<dbReference type="GO" id="GO:0009279">
    <property type="term" value="C:cell outer membrane"/>
    <property type="evidence" value="ECO:0007669"/>
    <property type="project" value="UniProtKB-SubCell"/>
</dbReference>
<feature type="signal peptide" evidence="9">
    <location>
        <begin position="1"/>
        <end position="23"/>
    </location>
</feature>
<feature type="domain" description="Secretin/TonB short N-terminal" evidence="10">
    <location>
        <begin position="206"/>
        <end position="257"/>
    </location>
</feature>
<feature type="region of interest" description="Disordered" evidence="8">
    <location>
        <begin position="607"/>
        <end position="640"/>
    </location>
</feature>
<evidence type="ECO:0000256" key="4">
    <source>
        <dbReference type="ARBA" id="ARBA00023136"/>
    </source>
</evidence>
<evidence type="ECO:0000256" key="8">
    <source>
        <dbReference type="SAM" id="MobiDB-lite"/>
    </source>
</evidence>
<dbReference type="PRINTS" id="PR00811">
    <property type="entry name" value="BCTERIALGSPD"/>
</dbReference>
<keyword evidence="3 9" id="KW-0732">Signal</keyword>
<dbReference type="Proteomes" id="UP000012179">
    <property type="component" value="Chromosome"/>
</dbReference>
<dbReference type="InterPro" id="IPR050810">
    <property type="entry name" value="Bact_Secretion_Sys_Channel"/>
</dbReference>
<dbReference type="InterPro" id="IPR038591">
    <property type="entry name" value="NolW-like_sf"/>
</dbReference>